<dbReference type="SUPFAM" id="SSF103473">
    <property type="entry name" value="MFS general substrate transporter"/>
    <property type="match status" value="1"/>
</dbReference>
<reference evidence="7 8" key="1">
    <citation type="journal article" date="2013" name="Int. J. Syst. Evol. Microbiol.">
        <title>Ilumatobacter nonamiense sp. nov. and Ilumatobacter coccineum sp. nov., isolated from seashore sand.</title>
        <authorList>
            <person name="Matsumoto A."/>
            <person name="Kasai H."/>
            <person name="Matsuo Y."/>
            <person name="Shizuri Y."/>
            <person name="Ichikawa N."/>
            <person name="Fujita N."/>
            <person name="Omura S."/>
            <person name="Takahashi Y."/>
        </authorList>
    </citation>
    <scope>NUCLEOTIDE SEQUENCE [LARGE SCALE GENOMIC DNA]</scope>
    <source>
        <strain evidence="8">NBRC 103263 / KCTC 29153 / YM16-304</strain>
    </source>
</reference>
<comment type="subcellular location">
    <subcellularLocation>
        <location evidence="1">Cell membrane</location>
        <topology evidence="1">Multi-pass membrane protein</topology>
    </subcellularLocation>
</comment>
<feature type="transmembrane region" description="Helical" evidence="5">
    <location>
        <begin position="295"/>
        <end position="318"/>
    </location>
</feature>
<dbReference type="GO" id="GO:0005886">
    <property type="term" value="C:plasma membrane"/>
    <property type="evidence" value="ECO:0007669"/>
    <property type="project" value="UniProtKB-SubCell"/>
</dbReference>
<dbReference type="InterPro" id="IPR036259">
    <property type="entry name" value="MFS_trans_sf"/>
</dbReference>
<evidence type="ECO:0000259" key="6">
    <source>
        <dbReference type="PROSITE" id="PS50850"/>
    </source>
</evidence>
<protein>
    <submittedName>
        <fullName evidence="7">Putative major facilitator superfamily transporter</fullName>
    </submittedName>
</protein>
<evidence type="ECO:0000256" key="4">
    <source>
        <dbReference type="ARBA" id="ARBA00023136"/>
    </source>
</evidence>
<gene>
    <name evidence="7" type="ORF">YM304_21880</name>
</gene>
<dbReference type="KEGG" id="aym:YM304_21880"/>
<dbReference type="Pfam" id="PF07690">
    <property type="entry name" value="MFS_1"/>
    <property type="match status" value="1"/>
</dbReference>
<evidence type="ECO:0000256" key="5">
    <source>
        <dbReference type="SAM" id="Phobius"/>
    </source>
</evidence>
<evidence type="ECO:0000313" key="8">
    <source>
        <dbReference type="Proteomes" id="UP000011863"/>
    </source>
</evidence>
<dbReference type="PANTHER" id="PTHR11360:SF284">
    <property type="entry name" value="EG:103B4.3 PROTEIN-RELATED"/>
    <property type="match status" value="1"/>
</dbReference>
<keyword evidence="8" id="KW-1185">Reference proteome</keyword>
<dbReference type="InterPro" id="IPR020846">
    <property type="entry name" value="MFS_dom"/>
</dbReference>
<dbReference type="Proteomes" id="UP000011863">
    <property type="component" value="Chromosome"/>
</dbReference>
<feature type="transmembrane region" description="Helical" evidence="5">
    <location>
        <begin position="7"/>
        <end position="31"/>
    </location>
</feature>
<feature type="transmembrane region" description="Helical" evidence="5">
    <location>
        <begin position="205"/>
        <end position="227"/>
    </location>
</feature>
<organism evidence="7 8">
    <name type="scientific">Ilumatobacter coccineus (strain NBRC 103263 / KCTC 29153 / YM16-304)</name>
    <dbReference type="NCBI Taxonomy" id="1313172"/>
    <lineage>
        <taxon>Bacteria</taxon>
        <taxon>Bacillati</taxon>
        <taxon>Actinomycetota</taxon>
        <taxon>Acidimicrobiia</taxon>
        <taxon>Acidimicrobiales</taxon>
        <taxon>Ilumatobacteraceae</taxon>
        <taxon>Ilumatobacter</taxon>
    </lineage>
</organism>
<dbReference type="AlphaFoldDB" id="A0A6C7E910"/>
<feature type="transmembrane region" description="Helical" evidence="5">
    <location>
        <begin position="43"/>
        <end position="62"/>
    </location>
</feature>
<feature type="transmembrane region" description="Helical" evidence="5">
    <location>
        <begin position="103"/>
        <end position="126"/>
    </location>
</feature>
<feature type="transmembrane region" description="Helical" evidence="5">
    <location>
        <begin position="330"/>
        <end position="353"/>
    </location>
</feature>
<dbReference type="PROSITE" id="PS50850">
    <property type="entry name" value="MFS"/>
    <property type="match status" value="1"/>
</dbReference>
<evidence type="ECO:0000256" key="1">
    <source>
        <dbReference type="ARBA" id="ARBA00004651"/>
    </source>
</evidence>
<feature type="transmembrane region" description="Helical" evidence="5">
    <location>
        <begin position="239"/>
        <end position="259"/>
    </location>
</feature>
<name>A0A6C7E910_ILUCY</name>
<feature type="transmembrane region" description="Helical" evidence="5">
    <location>
        <begin position="74"/>
        <end position="91"/>
    </location>
</feature>
<dbReference type="Gene3D" id="1.20.1250.20">
    <property type="entry name" value="MFS general substrate transporter like domains"/>
    <property type="match status" value="1"/>
</dbReference>
<dbReference type="PANTHER" id="PTHR11360">
    <property type="entry name" value="MONOCARBOXYLATE TRANSPORTER"/>
    <property type="match status" value="1"/>
</dbReference>
<sequence length="396" mass="41317">MDSRRAWLTVVAAFFSSATTLGIAYSFGAFFESMSEEFGAARSATAVIFGITTFSFFWLGIITGRLSDRFGPRLVLVIGAVALFVGLFATSRVDSLGLGYVTYGAGVGVAAACGYVPMVAVVGGWFDRQRAVAVGLAVAGIGVGTLVLSPLSAALIDRWGWRDTYVVFAFAGAAVLLLCIPLVDRPPGDGSPQPSRFADAAASPVFRQVLVSAFFLGLSLFVPFVFVGQYAKERDVSSVAAAVLVGVLGGSSVLSRIGFGSLVRRFGSFRLYRTCFIIQGCSFVVWFFAGASYPLLVVFVLVLGVGYGGFVALGPIVISDRMGVAGLGSILGLLYTGPGLGGLIGPPTAGWIIDQTDSYRWAIGACFICSAIAVALLNGLPVDAHGRLVRADDARG</sequence>
<evidence type="ECO:0000256" key="2">
    <source>
        <dbReference type="ARBA" id="ARBA00022692"/>
    </source>
</evidence>
<evidence type="ECO:0000313" key="7">
    <source>
        <dbReference type="EMBL" id="BAN02502.1"/>
    </source>
</evidence>
<keyword evidence="2 5" id="KW-0812">Transmembrane</keyword>
<feature type="transmembrane region" description="Helical" evidence="5">
    <location>
        <begin position="165"/>
        <end position="184"/>
    </location>
</feature>
<proteinExistence type="predicted"/>
<feature type="transmembrane region" description="Helical" evidence="5">
    <location>
        <begin position="133"/>
        <end position="153"/>
    </location>
</feature>
<keyword evidence="4 5" id="KW-0472">Membrane</keyword>
<dbReference type="GO" id="GO:0022857">
    <property type="term" value="F:transmembrane transporter activity"/>
    <property type="evidence" value="ECO:0007669"/>
    <property type="project" value="InterPro"/>
</dbReference>
<keyword evidence="3 5" id="KW-1133">Transmembrane helix</keyword>
<accession>A0A6C7E910</accession>
<feature type="transmembrane region" description="Helical" evidence="5">
    <location>
        <begin position="359"/>
        <end position="380"/>
    </location>
</feature>
<dbReference type="EMBL" id="AP012057">
    <property type="protein sequence ID" value="BAN02502.1"/>
    <property type="molecule type" value="Genomic_DNA"/>
</dbReference>
<dbReference type="InterPro" id="IPR011701">
    <property type="entry name" value="MFS"/>
</dbReference>
<dbReference type="InterPro" id="IPR050327">
    <property type="entry name" value="Proton-linked_MCT"/>
</dbReference>
<evidence type="ECO:0000256" key="3">
    <source>
        <dbReference type="ARBA" id="ARBA00022989"/>
    </source>
</evidence>
<feature type="transmembrane region" description="Helical" evidence="5">
    <location>
        <begin position="271"/>
        <end position="289"/>
    </location>
</feature>
<feature type="domain" description="Major facilitator superfamily (MFS) profile" evidence="6">
    <location>
        <begin position="6"/>
        <end position="387"/>
    </location>
</feature>
<dbReference type="RefSeq" id="WP_015441749.1">
    <property type="nucleotide sequence ID" value="NC_020520.1"/>
</dbReference>